<feature type="region of interest" description="Disordered" evidence="1">
    <location>
        <begin position="57"/>
        <end position="78"/>
    </location>
</feature>
<comment type="caution">
    <text evidence="3">The sequence shown here is derived from an EMBL/GenBank/DDBJ whole genome shotgun (WGS) entry which is preliminary data.</text>
</comment>
<dbReference type="RefSeq" id="WP_252446631.1">
    <property type="nucleotide sequence ID" value="NZ_JAGSOV010000109.1"/>
</dbReference>
<evidence type="ECO:0000313" key="3">
    <source>
        <dbReference type="EMBL" id="MCO1661120.1"/>
    </source>
</evidence>
<evidence type="ECO:0000313" key="4">
    <source>
        <dbReference type="Proteomes" id="UP001165283"/>
    </source>
</evidence>
<keyword evidence="4" id="KW-1185">Reference proteome</keyword>
<proteinExistence type="predicted"/>
<dbReference type="Proteomes" id="UP001165283">
    <property type="component" value="Unassembled WGS sequence"/>
</dbReference>
<evidence type="ECO:0000259" key="2">
    <source>
        <dbReference type="Pfam" id="PF08044"/>
    </source>
</evidence>
<evidence type="ECO:0000256" key="1">
    <source>
        <dbReference type="SAM" id="MobiDB-lite"/>
    </source>
</evidence>
<gene>
    <name evidence="3" type="ORF">KDL28_39350</name>
</gene>
<feature type="domain" description="DUF1707" evidence="2">
    <location>
        <begin position="10"/>
        <end position="59"/>
    </location>
</feature>
<dbReference type="InterPro" id="IPR012551">
    <property type="entry name" value="DUF1707_SHOCT-like"/>
</dbReference>
<name>A0ABT1ADG8_9PSEU</name>
<dbReference type="EMBL" id="JAGSOV010000109">
    <property type="protein sequence ID" value="MCO1661120.1"/>
    <property type="molecule type" value="Genomic_DNA"/>
</dbReference>
<reference evidence="3" key="1">
    <citation type="submission" date="2021-04" db="EMBL/GenBank/DDBJ databases">
        <title>Pseudonocardia sp. nov., isolated from sandy soil of mangrove forest.</title>
        <authorList>
            <person name="Zan Z."/>
            <person name="Huang R."/>
            <person name="Liu W."/>
        </authorList>
    </citation>
    <scope>NUCLEOTIDE SEQUENCE</scope>
    <source>
        <strain evidence="3">S2-4</strain>
    </source>
</reference>
<protein>
    <submittedName>
        <fullName evidence="3">DUF1707 domain-containing protein</fullName>
    </submittedName>
</protein>
<dbReference type="Pfam" id="PF08044">
    <property type="entry name" value="DUF1707"/>
    <property type="match status" value="1"/>
</dbReference>
<organism evidence="3 4">
    <name type="scientific">Pseudonocardia humida</name>
    <dbReference type="NCBI Taxonomy" id="2800819"/>
    <lineage>
        <taxon>Bacteria</taxon>
        <taxon>Bacillati</taxon>
        <taxon>Actinomycetota</taxon>
        <taxon>Actinomycetes</taxon>
        <taxon>Pseudonocardiales</taxon>
        <taxon>Pseudonocardiaceae</taxon>
        <taxon>Pseudonocardia</taxon>
    </lineage>
</organism>
<sequence>MADADAAAPTDEERERLAGALRRHVADGRLDLAEFEVRVARVYGAATRAAARAALDGLPPLDASPSRPAARRKRTRHGEAVRIEPHWVATGEVFRDPSSGRVMRVWVDPTDGSRHYGQADGH</sequence>
<accession>A0ABT1ADG8</accession>